<dbReference type="Proteomes" id="UP000306192">
    <property type="component" value="Unassembled WGS sequence"/>
</dbReference>
<gene>
    <name evidence="1" type="ORF">D4765_08730</name>
</gene>
<dbReference type="EMBL" id="QYRT01000013">
    <property type="protein sequence ID" value="TIH37098.1"/>
    <property type="molecule type" value="Genomic_DNA"/>
</dbReference>
<organism evidence="1 2">
    <name type="scientific">Subtercola vilae</name>
    <dbReference type="NCBI Taxonomy" id="2056433"/>
    <lineage>
        <taxon>Bacteria</taxon>
        <taxon>Bacillati</taxon>
        <taxon>Actinomycetota</taxon>
        <taxon>Actinomycetes</taxon>
        <taxon>Micrococcales</taxon>
        <taxon>Microbacteriaceae</taxon>
        <taxon>Subtercola</taxon>
    </lineage>
</organism>
<comment type="caution">
    <text evidence="1">The sequence shown here is derived from an EMBL/GenBank/DDBJ whole genome shotgun (WGS) entry which is preliminary data.</text>
</comment>
<reference evidence="1 2" key="1">
    <citation type="journal article" date="2019" name="Microorganisms">
        <title>Systematic Affiliation and Genome Analysis of Subtercola vilae DB165(T) with Particular Emphasis on Cold Adaptation of an Isolate from a High-Altitude Cold Volcano Lake.</title>
        <authorList>
            <person name="Villalobos A.S."/>
            <person name="Wiese J."/>
            <person name="Imhoff J.F."/>
            <person name="Dorador C."/>
            <person name="Keller A."/>
            <person name="Hentschel U."/>
        </authorList>
    </citation>
    <scope>NUCLEOTIDE SEQUENCE [LARGE SCALE GENOMIC DNA]</scope>
    <source>
        <strain evidence="1 2">DB165</strain>
    </source>
</reference>
<name>A0A4T2C4H2_9MICO</name>
<evidence type="ECO:0000313" key="2">
    <source>
        <dbReference type="Proteomes" id="UP000306192"/>
    </source>
</evidence>
<protein>
    <submittedName>
        <fullName evidence="1">Uncharacterized protein</fullName>
    </submittedName>
</protein>
<sequence>MVTAATLSGCAGTWFKPAAPALHISVDDCPVLPGAVRDVSNGKPLTRLLLREDARPTAALLCTYEATTNGVDTADTASAVDAAGSTEGPAGVVTLMQGVHVQETDAVALATSILTLSLAPQFGVAGCPMDAGGTFALIVFHYPDGADTDLYYHDTGCETLDNGSIGAGQVDSTSFNDFQVKFSDLIGPVPGAF</sequence>
<accession>A0A4T2C4H2</accession>
<proteinExistence type="predicted"/>
<evidence type="ECO:0000313" key="1">
    <source>
        <dbReference type="EMBL" id="TIH37098.1"/>
    </source>
</evidence>
<keyword evidence="2" id="KW-1185">Reference proteome</keyword>
<dbReference type="AlphaFoldDB" id="A0A4T2C4H2"/>